<reference evidence="1" key="1">
    <citation type="submission" date="2021-12" db="EMBL/GenBank/DDBJ databases">
        <authorList>
            <person name="King R."/>
        </authorList>
    </citation>
    <scope>NUCLEOTIDE SEQUENCE</scope>
</reference>
<dbReference type="Proteomes" id="UP001152759">
    <property type="component" value="Chromosome 2"/>
</dbReference>
<evidence type="ECO:0000313" key="1">
    <source>
        <dbReference type="EMBL" id="CAH0384679.1"/>
    </source>
</evidence>
<dbReference type="AlphaFoldDB" id="A0A9P0A618"/>
<protein>
    <submittedName>
        <fullName evidence="1">Uncharacterized protein</fullName>
    </submittedName>
</protein>
<sequence length="109" mass="12366">MSKHLPYDNYTWVPEGEESVTLAKTIIDHPDDAPSGYILDVDIEYPEHLYDLHKDLPFMCRNKIPPSGAGKSTKLLLTLANKYNCVIHYVMLKEALGQGLKLLRVNRAI</sequence>
<proteinExistence type="predicted"/>
<evidence type="ECO:0000313" key="2">
    <source>
        <dbReference type="Proteomes" id="UP001152759"/>
    </source>
</evidence>
<keyword evidence="2" id="KW-1185">Reference proteome</keyword>
<name>A0A9P0A618_BEMTA</name>
<accession>A0A9P0A618</accession>
<dbReference type="EMBL" id="OU963863">
    <property type="protein sequence ID" value="CAH0384679.1"/>
    <property type="molecule type" value="Genomic_DNA"/>
</dbReference>
<gene>
    <name evidence="1" type="ORF">BEMITA_LOCUS3980</name>
</gene>
<organism evidence="1 2">
    <name type="scientific">Bemisia tabaci</name>
    <name type="common">Sweetpotato whitefly</name>
    <name type="synonym">Aleurodes tabaci</name>
    <dbReference type="NCBI Taxonomy" id="7038"/>
    <lineage>
        <taxon>Eukaryota</taxon>
        <taxon>Metazoa</taxon>
        <taxon>Ecdysozoa</taxon>
        <taxon>Arthropoda</taxon>
        <taxon>Hexapoda</taxon>
        <taxon>Insecta</taxon>
        <taxon>Pterygota</taxon>
        <taxon>Neoptera</taxon>
        <taxon>Paraneoptera</taxon>
        <taxon>Hemiptera</taxon>
        <taxon>Sternorrhyncha</taxon>
        <taxon>Aleyrodoidea</taxon>
        <taxon>Aleyrodidae</taxon>
        <taxon>Aleyrodinae</taxon>
        <taxon>Bemisia</taxon>
    </lineage>
</organism>